<dbReference type="SUPFAM" id="SSF55729">
    <property type="entry name" value="Acyl-CoA N-acyltransferases (Nat)"/>
    <property type="match status" value="1"/>
</dbReference>
<dbReference type="RefSeq" id="WP_193994644.1">
    <property type="nucleotide sequence ID" value="NZ_JADEXP010000193.1"/>
</dbReference>
<gene>
    <name evidence="2" type="ORF">IQ260_18850</name>
</gene>
<evidence type="ECO:0000313" key="3">
    <source>
        <dbReference type="Proteomes" id="UP000615026"/>
    </source>
</evidence>
<accession>A0A929FB47</accession>
<comment type="caution">
    <text evidence="2">The sequence shown here is derived from an EMBL/GenBank/DDBJ whole genome shotgun (WGS) entry which is preliminary data.</text>
</comment>
<keyword evidence="3" id="KW-1185">Reference proteome</keyword>
<dbReference type="Gene3D" id="3.40.630.30">
    <property type="match status" value="1"/>
</dbReference>
<dbReference type="Proteomes" id="UP000615026">
    <property type="component" value="Unassembled WGS sequence"/>
</dbReference>
<dbReference type="CDD" id="cd04301">
    <property type="entry name" value="NAT_SF"/>
    <property type="match status" value="1"/>
</dbReference>
<proteinExistence type="predicted"/>
<dbReference type="InterPro" id="IPR016181">
    <property type="entry name" value="Acyl_CoA_acyltransferase"/>
</dbReference>
<protein>
    <submittedName>
        <fullName evidence="2">GNAT family N-acetyltransferase</fullName>
    </submittedName>
</protein>
<evidence type="ECO:0000259" key="1">
    <source>
        <dbReference type="PROSITE" id="PS51186"/>
    </source>
</evidence>
<sequence>MNIRVANAGDLPTLSTLYRQTVLVNAPAYYSPAQTKVWSASISDADHFRRFILEVNTFVAIDDKAILGFAGIGDNGHVASAYVKHDCIHQGIGSVLMQSILDYAQEHHIRRLYAEASEFSLGLFKKFGFQLYDTEIVDLQDIQFERYLMERYL</sequence>
<organism evidence="2 3">
    <name type="scientific">Leptolyngbya cf. ectocarpi LEGE 11479</name>
    <dbReference type="NCBI Taxonomy" id="1828722"/>
    <lineage>
        <taxon>Bacteria</taxon>
        <taxon>Bacillati</taxon>
        <taxon>Cyanobacteriota</taxon>
        <taxon>Cyanophyceae</taxon>
        <taxon>Leptolyngbyales</taxon>
        <taxon>Leptolyngbyaceae</taxon>
        <taxon>Leptolyngbya group</taxon>
        <taxon>Leptolyngbya</taxon>
    </lineage>
</organism>
<dbReference type="Pfam" id="PF13673">
    <property type="entry name" value="Acetyltransf_10"/>
    <property type="match status" value="1"/>
</dbReference>
<dbReference type="PANTHER" id="PTHR43451:SF1">
    <property type="entry name" value="ACETYLTRANSFERASE"/>
    <property type="match status" value="1"/>
</dbReference>
<evidence type="ECO:0000313" key="2">
    <source>
        <dbReference type="EMBL" id="MBE9068709.1"/>
    </source>
</evidence>
<feature type="domain" description="N-acetyltransferase" evidence="1">
    <location>
        <begin position="1"/>
        <end position="153"/>
    </location>
</feature>
<dbReference type="InterPro" id="IPR000182">
    <property type="entry name" value="GNAT_dom"/>
</dbReference>
<dbReference type="InterPro" id="IPR052564">
    <property type="entry name" value="N-acetyltrans/Recomb-assoc"/>
</dbReference>
<dbReference type="EMBL" id="JADEXP010000193">
    <property type="protein sequence ID" value="MBE9068709.1"/>
    <property type="molecule type" value="Genomic_DNA"/>
</dbReference>
<reference evidence="2" key="1">
    <citation type="submission" date="2020-10" db="EMBL/GenBank/DDBJ databases">
        <authorList>
            <person name="Castelo-Branco R."/>
            <person name="Eusebio N."/>
            <person name="Adriana R."/>
            <person name="Vieira A."/>
            <person name="Brugerolle De Fraissinette N."/>
            <person name="Rezende De Castro R."/>
            <person name="Schneider M.P."/>
            <person name="Vasconcelos V."/>
            <person name="Leao P.N."/>
        </authorList>
    </citation>
    <scope>NUCLEOTIDE SEQUENCE</scope>
    <source>
        <strain evidence="2">LEGE 11479</strain>
    </source>
</reference>
<dbReference type="GO" id="GO:0016747">
    <property type="term" value="F:acyltransferase activity, transferring groups other than amino-acyl groups"/>
    <property type="evidence" value="ECO:0007669"/>
    <property type="project" value="InterPro"/>
</dbReference>
<dbReference type="AlphaFoldDB" id="A0A929FB47"/>
<dbReference type="PROSITE" id="PS51186">
    <property type="entry name" value="GNAT"/>
    <property type="match status" value="1"/>
</dbReference>
<dbReference type="PANTHER" id="PTHR43451">
    <property type="entry name" value="ACETYLTRANSFERASE (GNAT) FAMILY PROTEIN"/>
    <property type="match status" value="1"/>
</dbReference>
<name>A0A929FB47_LEPEC</name>